<protein>
    <recommendedName>
        <fullName evidence="2">PITH domain-containing protein</fullName>
    </recommendedName>
</protein>
<accession>A0AB34JJG6</accession>
<feature type="domain" description="PITH" evidence="2">
    <location>
        <begin position="17"/>
        <end position="192"/>
    </location>
</feature>
<dbReference type="Pfam" id="PF06201">
    <property type="entry name" value="PITH"/>
    <property type="match status" value="1"/>
</dbReference>
<dbReference type="Proteomes" id="UP001515480">
    <property type="component" value="Unassembled WGS sequence"/>
</dbReference>
<reference evidence="3 4" key="1">
    <citation type="journal article" date="2024" name="Science">
        <title>Giant polyketide synthase enzymes in the biosynthesis of giant marine polyether toxins.</title>
        <authorList>
            <person name="Fallon T.R."/>
            <person name="Shende V.V."/>
            <person name="Wierzbicki I.H."/>
            <person name="Pendleton A.L."/>
            <person name="Watervoot N.F."/>
            <person name="Auber R.P."/>
            <person name="Gonzalez D.J."/>
            <person name="Wisecaver J.H."/>
            <person name="Moore B.S."/>
        </authorList>
    </citation>
    <scope>NUCLEOTIDE SEQUENCE [LARGE SCALE GENOMIC DNA]</scope>
    <source>
        <strain evidence="3 4">12B1</strain>
    </source>
</reference>
<dbReference type="InterPro" id="IPR037047">
    <property type="entry name" value="PITH_dom_sf"/>
</dbReference>
<evidence type="ECO:0000259" key="2">
    <source>
        <dbReference type="PROSITE" id="PS51532"/>
    </source>
</evidence>
<organism evidence="3 4">
    <name type="scientific">Prymnesium parvum</name>
    <name type="common">Toxic golden alga</name>
    <dbReference type="NCBI Taxonomy" id="97485"/>
    <lineage>
        <taxon>Eukaryota</taxon>
        <taxon>Haptista</taxon>
        <taxon>Haptophyta</taxon>
        <taxon>Prymnesiophyceae</taxon>
        <taxon>Prymnesiales</taxon>
        <taxon>Prymnesiaceae</taxon>
        <taxon>Prymnesium</taxon>
    </lineage>
</organism>
<dbReference type="GO" id="GO:0005737">
    <property type="term" value="C:cytoplasm"/>
    <property type="evidence" value="ECO:0007669"/>
    <property type="project" value="UniProtKB-ARBA"/>
</dbReference>
<comment type="caution">
    <text evidence="3">The sequence shown here is derived from an EMBL/GenBank/DDBJ whole genome shotgun (WGS) entry which is preliminary data.</text>
</comment>
<dbReference type="InterPro" id="IPR010400">
    <property type="entry name" value="PITH_dom"/>
</dbReference>
<dbReference type="SUPFAM" id="SSF49785">
    <property type="entry name" value="Galactose-binding domain-like"/>
    <property type="match status" value="1"/>
</dbReference>
<sequence>MKKMTAAAEAAPPPAPPAAYGAASMVDLEDSIVWNACECLNRTSKSSVANILKQGLRDQEELLLESDADEQLLISVTFRAQVRLHSLLLSGPADGRAPKTVKLFANRDNLDFDGAEEATADHEFVFEDMSLMGERLELGRGFVKFQRLQTLVIFVQSNQGGMDSTAISTLKLWGASDQGTNMKDFKRVAGEAGEGE</sequence>
<gene>
    <name evidence="3" type="ORF">AB1Y20_022422</name>
</gene>
<evidence type="ECO:0000256" key="1">
    <source>
        <dbReference type="ARBA" id="ARBA00023157"/>
    </source>
</evidence>
<dbReference type="Gene3D" id="2.60.120.470">
    <property type="entry name" value="PITH domain"/>
    <property type="match status" value="1"/>
</dbReference>
<keyword evidence="1" id="KW-1015">Disulfide bond</keyword>
<evidence type="ECO:0000313" key="3">
    <source>
        <dbReference type="EMBL" id="KAL1520861.1"/>
    </source>
</evidence>
<dbReference type="AlphaFoldDB" id="A0AB34JJG6"/>
<evidence type="ECO:0000313" key="4">
    <source>
        <dbReference type="Proteomes" id="UP001515480"/>
    </source>
</evidence>
<name>A0AB34JJG6_PRYPA</name>
<dbReference type="PANTHER" id="PTHR46115">
    <property type="entry name" value="THIOREDOXIN-LIKE PROTEIN 1"/>
    <property type="match status" value="1"/>
</dbReference>
<dbReference type="InterPro" id="IPR008979">
    <property type="entry name" value="Galactose-bd-like_sf"/>
</dbReference>
<keyword evidence="4" id="KW-1185">Reference proteome</keyword>
<proteinExistence type="predicted"/>
<dbReference type="PROSITE" id="PS51532">
    <property type="entry name" value="PITH"/>
    <property type="match status" value="1"/>
</dbReference>
<dbReference type="EMBL" id="JBGBPQ010000008">
    <property type="protein sequence ID" value="KAL1520861.1"/>
    <property type="molecule type" value="Genomic_DNA"/>
</dbReference>